<evidence type="ECO:0000313" key="2">
    <source>
        <dbReference type="Proteomes" id="UP000053904"/>
    </source>
</evidence>
<organism evidence="1 2">
    <name type="scientific">candidate division WS6 bacterium 34_10</name>
    <dbReference type="NCBI Taxonomy" id="1641389"/>
    <lineage>
        <taxon>Bacteria</taxon>
        <taxon>Candidatus Dojkabacteria</taxon>
    </lineage>
</organism>
<reference evidence="2" key="1">
    <citation type="journal article" date="2015" name="MBio">
        <title>Genome-Resolved Metagenomic Analysis Reveals Roles for Candidate Phyla and Other Microbial Community Members in Biogeochemical Transformations in Oil Reservoirs.</title>
        <authorList>
            <person name="Hu P."/>
            <person name="Tom L."/>
            <person name="Singh A."/>
            <person name="Thomas B.C."/>
            <person name="Baker B.J."/>
            <person name="Piceno Y.M."/>
            <person name="Andersen G.L."/>
            <person name="Banfield J.F."/>
        </authorList>
    </citation>
    <scope>NUCLEOTIDE SEQUENCE [LARGE SCALE GENOMIC DNA]</scope>
</reference>
<name>A0A124FXA1_9BACT</name>
<sequence length="124" mass="14675">MDYQKINKSNISQWESTLKYLTDLLRENNIKYYLSASGLNYVQGSNIYPYDIDMFVSKDSVKKAFSLLEDYKTSNLHFWEEDGKKLLEFQGIYNETPFEICEWEEEPTELKTVEFKDILISIIG</sequence>
<protein>
    <submittedName>
        <fullName evidence="1">Uncharacterized protein</fullName>
    </submittedName>
</protein>
<proteinExistence type="predicted"/>
<dbReference type="Gene3D" id="3.30.460.40">
    <property type="match status" value="1"/>
</dbReference>
<gene>
    <name evidence="1" type="ORF">XD93_0368</name>
</gene>
<dbReference type="InterPro" id="IPR043519">
    <property type="entry name" value="NT_sf"/>
</dbReference>
<dbReference type="EMBL" id="LGGO01000039">
    <property type="protein sequence ID" value="KUK77367.1"/>
    <property type="molecule type" value="Genomic_DNA"/>
</dbReference>
<accession>A0A124FXA1</accession>
<dbReference type="AlphaFoldDB" id="A0A124FXA1"/>
<evidence type="ECO:0000313" key="1">
    <source>
        <dbReference type="EMBL" id="KUK77367.1"/>
    </source>
</evidence>
<dbReference type="SUPFAM" id="SSF81301">
    <property type="entry name" value="Nucleotidyltransferase"/>
    <property type="match status" value="1"/>
</dbReference>
<comment type="caution">
    <text evidence="1">The sequence shown here is derived from an EMBL/GenBank/DDBJ whole genome shotgun (WGS) entry which is preliminary data.</text>
</comment>
<dbReference type="Proteomes" id="UP000053904">
    <property type="component" value="Unassembled WGS sequence"/>
</dbReference>